<evidence type="ECO:0000256" key="2">
    <source>
        <dbReference type="SAM" id="Phobius"/>
    </source>
</evidence>
<organism evidence="3 4">
    <name type="scientific">Isoptericola luteus</name>
    <dbReference type="NCBI Taxonomy" id="2879484"/>
    <lineage>
        <taxon>Bacteria</taxon>
        <taxon>Bacillati</taxon>
        <taxon>Actinomycetota</taxon>
        <taxon>Actinomycetes</taxon>
        <taxon>Micrococcales</taxon>
        <taxon>Promicromonosporaceae</taxon>
        <taxon>Isoptericola</taxon>
    </lineage>
</organism>
<proteinExistence type="predicted"/>
<evidence type="ECO:0000313" key="3">
    <source>
        <dbReference type="EMBL" id="MCA5894771.1"/>
    </source>
</evidence>
<accession>A0ABS7ZK66</accession>
<feature type="region of interest" description="Disordered" evidence="1">
    <location>
        <begin position="196"/>
        <end position="218"/>
    </location>
</feature>
<keyword evidence="2" id="KW-1133">Transmembrane helix</keyword>
<dbReference type="RefSeq" id="WP_225566503.1">
    <property type="nucleotide sequence ID" value="NZ_JAIXCQ010000012.1"/>
</dbReference>
<evidence type="ECO:0008006" key="5">
    <source>
        <dbReference type="Google" id="ProtNLM"/>
    </source>
</evidence>
<dbReference type="EMBL" id="JAIXCQ010000012">
    <property type="protein sequence ID" value="MCA5894771.1"/>
    <property type="molecule type" value="Genomic_DNA"/>
</dbReference>
<feature type="transmembrane region" description="Helical" evidence="2">
    <location>
        <begin position="12"/>
        <end position="30"/>
    </location>
</feature>
<sequence length="218" mass="21536">MPVVLRRARELLVAGTTLSIAAAAHLLAGGSLPRSALAWVVVLALTLPVAVWTGRRRLTLVRVLPAMVVLQVVQHGTLEILGTAAARTGAAEGPRASDAVHAAHLDLTAGSLGGAADALATAPGTAHHASDAAAGALMLTAHAVAVVLTALLLVAGDRAAAGVVAGLGAVALLVQGAPAFAASRVLGPVRGRTFARHDRTDRSAAPLRGPPAGACAPA</sequence>
<feature type="transmembrane region" description="Helical" evidence="2">
    <location>
        <begin position="36"/>
        <end position="54"/>
    </location>
</feature>
<reference evidence="3 4" key="1">
    <citation type="submission" date="2021-09" db="EMBL/GenBank/DDBJ databases">
        <title>Isoptericola luteus sp. nov., a novel bacterium isolated from Harbin, the capital city of Heilongjiang province.</title>
        <authorList>
            <person name="Li J."/>
        </authorList>
    </citation>
    <scope>NUCLEOTIDE SEQUENCE [LARGE SCALE GENOMIC DNA]</scope>
    <source>
        <strain evidence="3 4">NEAU-Y5</strain>
    </source>
</reference>
<protein>
    <recommendedName>
        <fullName evidence="5">ABC transporter ATP-binding protein</fullName>
    </recommendedName>
</protein>
<comment type="caution">
    <text evidence="3">The sequence shown here is derived from an EMBL/GenBank/DDBJ whole genome shotgun (WGS) entry which is preliminary data.</text>
</comment>
<evidence type="ECO:0000313" key="4">
    <source>
        <dbReference type="Proteomes" id="UP001319870"/>
    </source>
</evidence>
<name>A0ABS7ZK66_9MICO</name>
<feature type="transmembrane region" description="Helical" evidence="2">
    <location>
        <begin position="132"/>
        <end position="154"/>
    </location>
</feature>
<keyword evidence="2" id="KW-0472">Membrane</keyword>
<dbReference type="Proteomes" id="UP001319870">
    <property type="component" value="Unassembled WGS sequence"/>
</dbReference>
<keyword evidence="4" id="KW-1185">Reference proteome</keyword>
<evidence type="ECO:0000256" key="1">
    <source>
        <dbReference type="SAM" id="MobiDB-lite"/>
    </source>
</evidence>
<feature type="transmembrane region" description="Helical" evidence="2">
    <location>
        <begin position="160"/>
        <end position="182"/>
    </location>
</feature>
<keyword evidence="2" id="KW-0812">Transmembrane</keyword>
<gene>
    <name evidence="3" type="ORF">LEP48_15635</name>
</gene>